<reference evidence="1 4" key="2">
    <citation type="submission" date="2022-07" db="EMBL/GenBank/DDBJ databases">
        <title>The wastewater resistome of Residential Aged Care Facilities indicates a role of antimicrobial stewardship in reducing resistance.</title>
        <authorList>
            <person name="Sapula S."/>
            <person name="Hart B.J."/>
            <person name="Henrietta V."/>
            <person name="Amsalu A."/>
            <person name="Jon W."/>
            <person name="Siderius N."/>
            <person name="Nguyen L."/>
            <person name="Turnidge J."/>
            <person name="Gerber C."/>
        </authorList>
    </citation>
    <scope>NUCLEOTIDE SEQUENCE [LARGE SCALE GENOMIC DNA]</scope>
    <source>
        <strain evidence="1 4">ECA685</strain>
    </source>
</reference>
<dbReference type="RefSeq" id="WP_041036768.1">
    <property type="nucleotide sequence ID" value="NZ_BFTY01000101.1"/>
</dbReference>
<dbReference type="Proteomes" id="UP000288459">
    <property type="component" value="Unassembled WGS sequence"/>
</dbReference>
<dbReference type="EMBL" id="NPIM01000054">
    <property type="protein sequence ID" value="RVE16451.1"/>
    <property type="molecule type" value="Genomic_DNA"/>
</dbReference>
<comment type="caution">
    <text evidence="2">The sequence shown here is derived from an EMBL/GenBank/DDBJ whole genome shotgun (WGS) entry which is preliminary data.</text>
</comment>
<organism evidence="2 3">
    <name type="scientific">Escherichia coli</name>
    <dbReference type="NCBI Taxonomy" id="562"/>
    <lineage>
        <taxon>Bacteria</taxon>
        <taxon>Pseudomonadati</taxon>
        <taxon>Pseudomonadota</taxon>
        <taxon>Gammaproteobacteria</taxon>
        <taxon>Enterobacterales</taxon>
        <taxon>Enterobacteriaceae</taxon>
        <taxon>Escherichia</taxon>
    </lineage>
</organism>
<dbReference type="AlphaFoldDB" id="A0A2H9G5Q4"/>
<dbReference type="Proteomes" id="UP001247581">
    <property type="component" value="Unassembled WGS sequence"/>
</dbReference>
<evidence type="ECO:0000313" key="4">
    <source>
        <dbReference type="Proteomes" id="UP001247581"/>
    </source>
</evidence>
<accession>A0A2H9G5Q4</accession>
<dbReference type="EMBL" id="JANIDP010000042">
    <property type="protein sequence ID" value="MDR6047134.1"/>
    <property type="molecule type" value="Genomic_DNA"/>
</dbReference>
<gene>
    <name evidence="2" type="ORF">CIG67_01920</name>
    <name evidence="1" type="ORF">NQD80_15135</name>
</gene>
<proteinExistence type="predicted"/>
<sequence>MGFWDSAGKLAKEVAKDALDSAREIRAIHDRLESRSSAELRKIITDNGIFSSATETEKRLARKVLRDRGEL</sequence>
<reference evidence="2 3" key="1">
    <citation type="submission" date="2017-08" db="EMBL/GenBank/DDBJ databases">
        <title>Sequencing of Escherichia coli CCPM 6219.</title>
        <authorList>
            <person name="Liu S.-L."/>
            <person name="Zhou Y.-J."/>
            <person name="Zhao M.-F."/>
        </authorList>
    </citation>
    <scope>NUCLEOTIDE SEQUENCE [LARGE SCALE GENOMIC DNA]</scope>
    <source>
        <strain evidence="2 3">CCPM 6219</strain>
    </source>
</reference>
<name>A0A2H9G5Q4_ECOLX</name>
<evidence type="ECO:0000313" key="1">
    <source>
        <dbReference type="EMBL" id="MDR6047134.1"/>
    </source>
</evidence>
<evidence type="ECO:0000313" key="2">
    <source>
        <dbReference type="EMBL" id="RVE16451.1"/>
    </source>
</evidence>
<evidence type="ECO:0000313" key="3">
    <source>
        <dbReference type="Proteomes" id="UP000288459"/>
    </source>
</evidence>
<protein>
    <submittedName>
        <fullName evidence="2">Transposase</fullName>
    </submittedName>
</protein>